<feature type="domain" description="FAD-binding" evidence="3">
    <location>
        <begin position="10"/>
        <end position="350"/>
    </location>
</feature>
<dbReference type="SUPFAM" id="SSF54373">
    <property type="entry name" value="FAD-linked reductases, C-terminal domain"/>
    <property type="match status" value="1"/>
</dbReference>
<keyword evidence="4" id="KW-0614">Plasmid</keyword>
<name>A0ABY4BC82_9BACT</name>
<reference evidence="4 5" key="1">
    <citation type="submission" date="2022-03" db="EMBL/GenBank/DDBJ databases">
        <title>Hymenobactersp. isolated from the air.</title>
        <authorList>
            <person name="Won M."/>
            <person name="Kwon S.-W."/>
        </authorList>
    </citation>
    <scope>NUCLEOTIDE SEQUENCE [LARGE SCALE GENOMIC DNA]</scope>
    <source>
        <strain evidence="4 5">KACC 22596</strain>
        <plasmid evidence="4 5">unnamed1</plasmid>
    </source>
</reference>
<dbReference type="NCBIfam" id="NF006091">
    <property type="entry name" value="PRK08243.1"/>
    <property type="match status" value="1"/>
</dbReference>
<dbReference type="PANTHER" id="PTHR43004">
    <property type="entry name" value="TRK SYSTEM POTASSIUM UPTAKE PROTEIN"/>
    <property type="match status" value="1"/>
</dbReference>
<keyword evidence="5" id="KW-1185">Reference proteome</keyword>
<evidence type="ECO:0000256" key="1">
    <source>
        <dbReference type="ARBA" id="ARBA00022630"/>
    </source>
</evidence>
<dbReference type="Proteomes" id="UP000831390">
    <property type="component" value="Plasmid unnamed1"/>
</dbReference>
<dbReference type="EMBL" id="CP094535">
    <property type="protein sequence ID" value="UOE36504.1"/>
    <property type="molecule type" value="Genomic_DNA"/>
</dbReference>
<dbReference type="SUPFAM" id="SSF51905">
    <property type="entry name" value="FAD/NAD(P)-binding domain"/>
    <property type="match status" value="1"/>
</dbReference>
<organism evidence="4 5">
    <name type="scientific">Hymenobacter monticola</name>
    <dbReference type="NCBI Taxonomy" id="1705399"/>
    <lineage>
        <taxon>Bacteria</taxon>
        <taxon>Pseudomonadati</taxon>
        <taxon>Bacteroidota</taxon>
        <taxon>Cytophagia</taxon>
        <taxon>Cytophagales</taxon>
        <taxon>Hymenobacteraceae</taxon>
        <taxon>Hymenobacter</taxon>
    </lineage>
</organism>
<proteinExistence type="predicted"/>
<evidence type="ECO:0000313" key="5">
    <source>
        <dbReference type="Proteomes" id="UP000831390"/>
    </source>
</evidence>
<dbReference type="RefSeq" id="WP_243520433.1">
    <property type="nucleotide sequence ID" value="NZ_CP094535.1"/>
</dbReference>
<dbReference type="Pfam" id="PF01494">
    <property type="entry name" value="FAD_binding_3"/>
    <property type="match status" value="1"/>
</dbReference>
<keyword evidence="1" id="KW-0285">Flavoprotein</keyword>
<evidence type="ECO:0000256" key="2">
    <source>
        <dbReference type="ARBA" id="ARBA00022827"/>
    </source>
</evidence>
<protein>
    <submittedName>
        <fullName evidence="4">4-hydroxybenzoate 3-monooxygenase</fullName>
    </submittedName>
</protein>
<evidence type="ECO:0000259" key="3">
    <source>
        <dbReference type="Pfam" id="PF01494"/>
    </source>
</evidence>
<gene>
    <name evidence="4" type="ORF">MTP16_23745</name>
</gene>
<accession>A0ABY4BC82</accession>
<dbReference type="InterPro" id="IPR036188">
    <property type="entry name" value="FAD/NAD-bd_sf"/>
</dbReference>
<dbReference type="PANTHER" id="PTHR43004:SF3">
    <property type="entry name" value="P-HYDROXYBENZOATE HYDROXYLASE"/>
    <property type="match status" value="1"/>
</dbReference>
<dbReference type="InterPro" id="IPR050641">
    <property type="entry name" value="RIFMO-like"/>
</dbReference>
<sequence>METLPEIPTRTQVGIIGGGPAGLLLAQLLHQQGIGAVVLENRPRARVEARQRAGLLEQGTVDLLREAGAAARLDREGLVHEGVLLSYNGRRHRINLSALTGGACVTIYAQTEVVKDLIQQRLAQGAPLLFEAEATRIEGLQTAKPLIYYTYQGEERTLACDFVAGCDGFQGIARRAAPAGFFKTYDKTYPYCWLGIIAEVPPSTDELIYAFHERGFALHSMRSSERSRLYVQCAVTDTVEDWPDARIWEELHARLGTAGWSLREGPILEKTITPMRSFVTEPMQYERLFLAGDAAHIVPPTGGKGLNMAVADTKTLFDALRAWYQTGDGELLRTYSAACMRRVWRVQEFSNYMTELLHLNPEKSAFDQHLQESRFQLLTTSPAASQVIAENYVGLAAQRAAAPLAPLSHAL</sequence>
<dbReference type="Gene3D" id="3.30.9.10">
    <property type="entry name" value="D-Amino Acid Oxidase, subunit A, domain 2"/>
    <property type="match status" value="1"/>
</dbReference>
<dbReference type="Gene3D" id="3.50.50.60">
    <property type="entry name" value="FAD/NAD(P)-binding domain"/>
    <property type="match status" value="1"/>
</dbReference>
<dbReference type="InterPro" id="IPR002938">
    <property type="entry name" value="FAD-bd"/>
</dbReference>
<evidence type="ECO:0000313" key="4">
    <source>
        <dbReference type="EMBL" id="UOE36504.1"/>
    </source>
</evidence>
<dbReference type="PRINTS" id="PR00420">
    <property type="entry name" value="RNGMNOXGNASE"/>
</dbReference>
<keyword evidence="2" id="KW-0274">FAD</keyword>
<geneLocation type="plasmid" evidence="4 5">
    <name>unnamed1</name>
</geneLocation>